<evidence type="ECO:0000256" key="1">
    <source>
        <dbReference type="ARBA" id="ARBA00022723"/>
    </source>
</evidence>
<protein>
    <submittedName>
        <fullName evidence="5">L-rhamnose isomerase</fullName>
    </submittedName>
</protein>
<gene>
    <name evidence="5" type="primary">rhaA</name>
    <name evidence="5" type="ORF">GCM10017786_25270</name>
</gene>
<dbReference type="GO" id="GO:0016853">
    <property type="term" value="F:isomerase activity"/>
    <property type="evidence" value="ECO:0007669"/>
    <property type="project" value="UniProtKB-KW"/>
</dbReference>
<dbReference type="PANTHER" id="PTHR30268">
    <property type="entry name" value="L-RHAMNOSE ISOMERASE"/>
    <property type="match status" value="1"/>
</dbReference>
<dbReference type="Proteomes" id="UP000605897">
    <property type="component" value="Unassembled WGS sequence"/>
</dbReference>
<sequence>MIPLSDLTAVKEALRAQRIETPSWAYANSGTRFKVFPQPGVPRTPEEKIADAAKVHELTGIAPSVALHIPWDRVDDFGALAKYANDLGISIGAINTNVFQDEDYKLGSVTNPDPRIRRKATDHLLEAIDIMDATGSKDLKFWFSDGINYPGQDDLRTRQDRLAAALREAYDRLGDDQRILLEYKLFEPAFYATDVPDWGTSYAHCVELGPKATVCIDTGHHAPGTNIEFIVAFLLRQGKLGAFDFNSRFYADDDLMAGAADPFQLFRIMWEIVRADALDPSYGINFMLDQCHNIEAKIPAIIRSVLNVQEATAKALLVDKDALFEAQQNGDVLGANAVLMDAYNTDVRPLLAELRAESGLDPDPIAAYHRSGYQEQIVAERADGRQAGWGA</sequence>
<dbReference type="InterPro" id="IPR050337">
    <property type="entry name" value="L-rhamnose_isomerase"/>
</dbReference>
<dbReference type="RefSeq" id="WP_191244688.1">
    <property type="nucleotide sequence ID" value="NZ_BNAU01000002.1"/>
</dbReference>
<dbReference type="InterPro" id="IPR036237">
    <property type="entry name" value="Xyl_isomerase-like_sf"/>
</dbReference>
<dbReference type="Gene3D" id="3.20.20.150">
    <property type="entry name" value="Divalent-metal-dependent TIM barrel enzymes"/>
    <property type="match status" value="1"/>
</dbReference>
<feature type="domain" description="Xylose isomerase-like TIM barrel" evidence="4">
    <location>
        <begin position="77"/>
        <end position="251"/>
    </location>
</feature>
<dbReference type="EMBL" id="BNAU01000002">
    <property type="protein sequence ID" value="GHE91694.1"/>
    <property type="molecule type" value="Genomic_DNA"/>
</dbReference>
<keyword evidence="2" id="KW-0464">Manganese</keyword>
<keyword evidence="6" id="KW-1185">Reference proteome</keyword>
<dbReference type="PANTHER" id="PTHR30268:SF0">
    <property type="entry name" value="L-RHAMNOSE ISOMERASE"/>
    <property type="match status" value="1"/>
</dbReference>
<name>A0ABQ3ISL7_9PSEU</name>
<keyword evidence="3 5" id="KW-0413">Isomerase</keyword>
<comment type="caution">
    <text evidence="5">The sequence shown here is derived from an EMBL/GenBank/DDBJ whole genome shotgun (WGS) entry which is preliminary data.</text>
</comment>
<evidence type="ECO:0000313" key="5">
    <source>
        <dbReference type="EMBL" id="GHE91694.1"/>
    </source>
</evidence>
<dbReference type="SUPFAM" id="SSF51658">
    <property type="entry name" value="Xylose isomerase-like"/>
    <property type="match status" value="1"/>
</dbReference>
<dbReference type="InterPro" id="IPR013022">
    <property type="entry name" value="Xyl_isomerase-like_TIM-brl"/>
</dbReference>
<dbReference type="Pfam" id="PF01261">
    <property type="entry name" value="AP_endonuc_2"/>
    <property type="match status" value="1"/>
</dbReference>
<proteinExistence type="predicted"/>
<keyword evidence="1" id="KW-0479">Metal-binding</keyword>
<accession>A0ABQ3ISL7</accession>
<evidence type="ECO:0000313" key="6">
    <source>
        <dbReference type="Proteomes" id="UP000605897"/>
    </source>
</evidence>
<organism evidence="5 6">
    <name type="scientific">Amycolatopsis deserti</name>
    <dbReference type="NCBI Taxonomy" id="185696"/>
    <lineage>
        <taxon>Bacteria</taxon>
        <taxon>Bacillati</taxon>
        <taxon>Actinomycetota</taxon>
        <taxon>Actinomycetes</taxon>
        <taxon>Pseudonocardiales</taxon>
        <taxon>Pseudonocardiaceae</taxon>
        <taxon>Amycolatopsis</taxon>
    </lineage>
</organism>
<evidence type="ECO:0000256" key="2">
    <source>
        <dbReference type="ARBA" id="ARBA00023211"/>
    </source>
</evidence>
<reference evidence="6" key="1">
    <citation type="journal article" date="2019" name="Int. J. Syst. Evol. Microbiol.">
        <title>The Global Catalogue of Microorganisms (GCM) 10K type strain sequencing project: providing services to taxonomists for standard genome sequencing and annotation.</title>
        <authorList>
            <consortium name="The Broad Institute Genomics Platform"/>
            <consortium name="The Broad Institute Genome Sequencing Center for Infectious Disease"/>
            <person name="Wu L."/>
            <person name="Ma J."/>
        </authorList>
    </citation>
    <scope>NUCLEOTIDE SEQUENCE [LARGE SCALE GENOMIC DNA]</scope>
    <source>
        <strain evidence="6">CGMCC 4.7677</strain>
    </source>
</reference>
<dbReference type="InterPro" id="IPR013457">
    <property type="entry name" value="Rhamnose_iso-rel"/>
</dbReference>
<dbReference type="NCBIfam" id="TIGR02635">
    <property type="entry name" value="RhaI_grampos"/>
    <property type="match status" value="1"/>
</dbReference>
<evidence type="ECO:0000259" key="4">
    <source>
        <dbReference type="Pfam" id="PF01261"/>
    </source>
</evidence>
<evidence type="ECO:0000256" key="3">
    <source>
        <dbReference type="ARBA" id="ARBA00023235"/>
    </source>
</evidence>